<dbReference type="Proteomes" id="UP001381693">
    <property type="component" value="Unassembled WGS sequence"/>
</dbReference>
<evidence type="ECO:0000313" key="2">
    <source>
        <dbReference type="EMBL" id="KAK7024215.1"/>
    </source>
</evidence>
<organism evidence="2 3">
    <name type="scientific">Halocaridina rubra</name>
    <name type="common">Hawaiian red shrimp</name>
    <dbReference type="NCBI Taxonomy" id="373956"/>
    <lineage>
        <taxon>Eukaryota</taxon>
        <taxon>Metazoa</taxon>
        <taxon>Ecdysozoa</taxon>
        <taxon>Arthropoda</taxon>
        <taxon>Crustacea</taxon>
        <taxon>Multicrustacea</taxon>
        <taxon>Malacostraca</taxon>
        <taxon>Eumalacostraca</taxon>
        <taxon>Eucarida</taxon>
        <taxon>Decapoda</taxon>
        <taxon>Pleocyemata</taxon>
        <taxon>Caridea</taxon>
        <taxon>Atyoidea</taxon>
        <taxon>Atyidae</taxon>
        <taxon>Halocaridina</taxon>
    </lineage>
</organism>
<feature type="region of interest" description="Disordered" evidence="1">
    <location>
        <begin position="303"/>
        <end position="326"/>
    </location>
</feature>
<accession>A0AAN8ZWE2</accession>
<name>A0AAN8ZWE2_HALRR</name>
<evidence type="ECO:0000256" key="1">
    <source>
        <dbReference type="SAM" id="MobiDB-lite"/>
    </source>
</evidence>
<reference evidence="2 3" key="1">
    <citation type="submission" date="2023-11" db="EMBL/GenBank/DDBJ databases">
        <title>Halocaridina rubra genome assembly.</title>
        <authorList>
            <person name="Smith C."/>
        </authorList>
    </citation>
    <scope>NUCLEOTIDE SEQUENCE [LARGE SCALE GENOMIC DNA]</scope>
    <source>
        <strain evidence="2">EP-1</strain>
        <tissue evidence="2">Whole</tissue>
    </source>
</reference>
<feature type="non-terminal residue" evidence="2">
    <location>
        <position position="729"/>
    </location>
</feature>
<comment type="caution">
    <text evidence="2">The sequence shown here is derived from an EMBL/GenBank/DDBJ whole genome shotgun (WGS) entry which is preliminary data.</text>
</comment>
<evidence type="ECO:0000313" key="3">
    <source>
        <dbReference type="Proteomes" id="UP001381693"/>
    </source>
</evidence>
<dbReference type="EMBL" id="JAXCGZ010022792">
    <property type="protein sequence ID" value="KAK7024215.1"/>
    <property type="molecule type" value="Genomic_DNA"/>
</dbReference>
<sequence>VISKVLLMVLVEQCFPQEIPGLAYMEILRTSPRKHIEGAAPDPVLPEVPLQPEANRRYDVMLDYDYDYLNGEDSGEEKTESQSSVATTIERPQNTGALLSTDVSDYVLFAVDDEKEESIDLSKLPKVTLIEDQEFLPTDSLIPRSSLGETYLRASIGKQEQASQESVQYVTAVEVQASVDDYLTNKDTGTRNLPQILSASVESPYSGLSENGHYPMHIYSSGNYPQYSYSDDYLDTDYYPPTRSYEYDDVVNGYHATEDFLAENASRTSDLEDYVGTPSHNYPSYSPNNYPLSAYYGRDRSLDHAYDTSSSNPKRQENSRHLKPFYKVNPTSSSVVTPSSSKISYVPAKRKNIPSRFDQRNREEIIYYTGLQKEIEKSSLLSDAIKDVRGREGKYIEFWNTKKTVTTTEKPLPSIRTIRHTFGIHPLYKSLPGVFDSSEIKSTPIVHRDYENEKDEYENMYLPARAKSLELTEIDEVREHFNTLVPKSTYKTSDFPRYPSYPGQGIYIPPVTTYKPTQLPKYNKKLKPPTLPSSKLPVEHRGKPKYSSNSPSTKNNKQYSTDYYRPSVTHQYKPKAYTQSSSSKSYSPYTLESSTRSYRDTTRSTSKPFNKLYKYLPLSTSDYTPITTRPYYKQSTVTSTPYFSSHLTPLVTSKPKTRQNSRRPSSSLYAGPAGPHYAPKVEDAVRDKRGHKMEANIDSHRFPKFGYNIDRYFEDFPSFGFFDYDPSRE</sequence>
<dbReference type="AlphaFoldDB" id="A0AAN8ZWE2"/>
<feature type="compositionally biased region" description="Polar residues" evidence="1">
    <location>
        <begin position="546"/>
        <end position="561"/>
    </location>
</feature>
<feature type="region of interest" description="Disordered" evidence="1">
    <location>
        <begin position="518"/>
        <end position="605"/>
    </location>
</feature>
<keyword evidence="3" id="KW-1185">Reference proteome</keyword>
<feature type="region of interest" description="Disordered" evidence="1">
    <location>
        <begin position="652"/>
        <end position="679"/>
    </location>
</feature>
<feature type="compositionally biased region" description="Low complexity" evidence="1">
    <location>
        <begin position="580"/>
        <end position="596"/>
    </location>
</feature>
<gene>
    <name evidence="2" type="ORF">SK128_023343</name>
</gene>
<protein>
    <submittedName>
        <fullName evidence="2">Uncharacterized protein</fullName>
    </submittedName>
</protein>
<feature type="non-terminal residue" evidence="2">
    <location>
        <position position="1"/>
    </location>
</feature>
<proteinExistence type="predicted"/>